<keyword evidence="5" id="KW-0808">Transferase</keyword>
<evidence type="ECO:0000256" key="4">
    <source>
        <dbReference type="ARBA" id="ARBA00022475"/>
    </source>
</evidence>
<dbReference type="InterPro" id="IPR044878">
    <property type="entry name" value="UbiA_sf"/>
</dbReference>
<name>B8JAU4_ANAD2</name>
<dbReference type="InterPro" id="IPR039653">
    <property type="entry name" value="Prenyltransferase"/>
</dbReference>
<dbReference type="GO" id="GO:0016765">
    <property type="term" value="F:transferase activity, transferring alkyl or aryl (other than methyl) groups"/>
    <property type="evidence" value="ECO:0007669"/>
    <property type="project" value="InterPro"/>
</dbReference>
<comment type="similarity">
    <text evidence="3">Belongs to the UbiA prenyltransferase family.</text>
</comment>
<dbReference type="Pfam" id="PF01040">
    <property type="entry name" value="UbiA"/>
    <property type="match status" value="1"/>
</dbReference>
<keyword evidence="4" id="KW-1003">Cell membrane</keyword>
<dbReference type="Gene3D" id="1.10.357.140">
    <property type="entry name" value="UbiA prenyltransferase"/>
    <property type="match status" value="1"/>
</dbReference>
<protein>
    <submittedName>
        <fullName evidence="10">4-hydroxybenzoate polyprenyltransferase</fullName>
    </submittedName>
</protein>
<evidence type="ECO:0000256" key="8">
    <source>
        <dbReference type="ARBA" id="ARBA00023136"/>
    </source>
</evidence>
<organism evidence="10 11">
    <name type="scientific">Anaeromyxobacter dehalogenans (strain ATCC BAA-258 / DSM 21875 / 2CP-1)</name>
    <dbReference type="NCBI Taxonomy" id="455488"/>
    <lineage>
        <taxon>Bacteria</taxon>
        <taxon>Pseudomonadati</taxon>
        <taxon>Myxococcota</taxon>
        <taxon>Myxococcia</taxon>
        <taxon>Myxococcales</taxon>
        <taxon>Cystobacterineae</taxon>
        <taxon>Anaeromyxobacteraceae</taxon>
        <taxon>Anaeromyxobacter</taxon>
    </lineage>
</organism>
<accession>B8JAU4</accession>
<feature type="transmembrane region" description="Helical" evidence="9">
    <location>
        <begin position="264"/>
        <end position="285"/>
    </location>
</feature>
<evidence type="ECO:0000256" key="2">
    <source>
        <dbReference type="ARBA" id="ARBA00004141"/>
    </source>
</evidence>
<dbReference type="GO" id="GO:0006744">
    <property type="term" value="P:ubiquinone biosynthetic process"/>
    <property type="evidence" value="ECO:0007669"/>
    <property type="project" value="TreeGrafter"/>
</dbReference>
<feature type="transmembrane region" description="Helical" evidence="9">
    <location>
        <begin position="133"/>
        <end position="152"/>
    </location>
</feature>
<keyword evidence="6 9" id="KW-0812">Transmembrane</keyword>
<dbReference type="AlphaFoldDB" id="B8JAU4"/>
<dbReference type="InterPro" id="IPR006371">
    <property type="entry name" value="Polyprenyltransferase_UbiA-li"/>
</dbReference>
<dbReference type="NCBIfam" id="TIGR01475">
    <property type="entry name" value="ubiA_other"/>
    <property type="match status" value="1"/>
</dbReference>
<gene>
    <name evidence="10" type="ordered locus">A2cp1_0398</name>
</gene>
<dbReference type="PANTHER" id="PTHR11048">
    <property type="entry name" value="PRENYLTRANSFERASES"/>
    <property type="match status" value="1"/>
</dbReference>
<evidence type="ECO:0000256" key="3">
    <source>
        <dbReference type="ARBA" id="ARBA00005985"/>
    </source>
</evidence>
<comment type="cofactor">
    <cofactor evidence="1">
        <name>Mg(2+)</name>
        <dbReference type="ChEBI" id="CHEBI:18420"/>
    </cofactor>
</comment>
<dbReference type="GO" id="GO:0005886">
    <property type="term" value="C:plasma membrane"/>
    <property type="evidence" value="ECO:0007669"/>
    <property type="project" value="TreeGrafter"/>
</dbReference>
<dbReference type="PANTHER" id="PTHR11048:SF28">
    <property type="entry name" value="4-HYDROXYBENZOATE POLYPRENYLTRANSFERASE, MITOCHONDRIAL"/>
    <property type="match status" value="1"/>
</dbReference>
<evidence type="ECO:0000256" key="7">
    <source>
        <dbReference type="ARBA" id="ARBA00022989"/>
    </source>
</evidence>
<proteinExistence type="inferred from homology"/>
<feature type="transmembrane region" description="Helical" evidence="9">
    <location>
        <begin position="212"/>
        <end position="244"/>
    </location>
</feature>
<evidence type="ECO:0000256" key="5">
    <source>
        <dbReference type="ARBA" id="ARBA00022679"/>
    </source>
</evidence>
<dbReference type="InterPro" id="IPR000537">
    <property type="entry name" value="UbiA_prenyltransferase"/>
</dbReference>
<dbReference type="KEGG" id="acp:A2cp1_0398"/>
<feature type="transmembrane region" description="Helical" evidence="9">
    <location>
        <begin position="82"/>
        <end position="104"/>
    </location>
</feature>
<sequence>MTVAALARMVKLSHSLFALPFAAAAVALVAAEARLDPARLALVALAVVAARTAAMAMNRIADRAFDARNPRTQRRELVTGEVSAAAAWALLGGSSAAFVAAAALISPVCGALALPVLAVLLGYSYAKRFTWACHLWLGVAQALAPVGVAIALTGTAPLASVVLGLGVGAWIAGFDVFYSMQDMDYDRGAGLRSIPARFGVAGALRWARGLHLAAAAAIFAAGALAGRGAGWITGSVILAATLAAEHRYVAPGGALRPERINVAFFNYNAFASIAFALCALADLALR</sequence>
<evidence type="ECO:0000313" key="11">
    <source>
        <dbReference type="Proteomes" id="UP000007089"/>
    </source>
</evidence>
<keyword evidence="7 9" id="KW-1133">Transmembrane helix</keyword>
<evidence type="ECO:0000256" key="6">
    <source>
        <dbReference type="ARBA" id="ARBA00022692"/>
    </source>
</evidence>
<comment type="subcellular location">
    <subcellularLocation>
        <location evidence="2">Membrane</location>
        <topology evidence="2">Multi-pass membrane protein</topology>
    </subcellularLocation>
</comment>
<evidence type="ECO:0000256" key="1">
    <source>
        <dbReference type="ARBA" id="ARBA00001946"/>
    </source>
</evidence>
<evidence type="ECO:0000256" key="9">
    <source>
        <dbReference type="SAM" id="Phobius"/>
    </source>
</evidence>
<feature type="transmembrane region" description="Helical" evidence="9">
    <location>
        <begin position="110"/>
        <end position="126"/>
    </location>
</feature>
<keyword evidence="11" id="KW-1185">Reference proteome</keyword>
<dbReference type="FunFam" id="1.10.357.140:FF:000008">
    <property type="entry name" value="4-hydroxybenzoate octaprenyltransferase"/>
    <property type="match status" value="1"/>
</dbReference>
<keyword evidence="8 9" id="KW-0472">Membrane</keyword>
<dbReference type="EMBL" id="CP001359">
    <property type="protein sequence ID" value="ACL63755.1"/>
    <property type="molecule type" value="Genomic_DNA"/>
</dbReference>
<feature type="transmembrane region" description="Helical" evidence="9">
    <location>
        <begin position="158"/>
        <end position="178"/>
    </location>
</feature>
<reference evidence="10" key="1">
    <citation type="submission" date="2009-01" db="EMBL/GenBank/DDBJ databases">
        <title>Complete sequence of Anaeromyxobacter dehalogenans 2CP-1.</title>
        <authorList>
            <consortium name="US DOE Joint Genome Institute"/>
            <person name="Lucas S."/>
            <person name="Copeland A."/>
            <person name="Lapidus A."/>
            <person name="Glavina del Rio T."/>
            <person name="Dalin E."/>
            <person name="Tice H."/>
            <person name="Bruce D."/>
            <person name="Goodwin L."/>
            <person name="Pitluck S."/>
            <person name="Saunders E."/>
            <person name="Brettin T."/>
            <person name="Detter J.C."/>
            <person name="Han C."/>
            <person name="Larimer F."/>
            <person name="Land M."/>
            <person name="Hauser L."/>
            <person name="Kyrpides N."/>
            <person name="Ovchinnikova G."/>
            <person name="Beliaev A.S."/>
            <person name="Richardson P."/>
        </authorList>
    </citation>
    <scope>NUCLEOTIDE SEQUENCE</scope>
    <source>
        <strain evidence="10">2CP-1</strain>
    </source>
</reference>
<dbReference type="HOGENOM" id="CLU_034879_5_1_7"/>
<dbReference type="Proteomes" id="UP000007089">
    <property type="component" value="Chromosome"/>
</dbReference>
<dbReference type="RefSeq" id="WP_012631808.1">
    <property type="nucleotide sequence ID" value="NC_011891.1"/>
</dbReference>
<evidence type="ECO:0000313" key="10">
    <source>
        <dbReference type="EMBL" id="ACL63755.1"/>
    </source>
</evidence>
<dbReference type="Gene3D" id="1.20.120.1780">
    <property type="entry name" value="UbiA prenyltransferase"/>
    <property type="match status" value="1"/>
</dbReference>
<feature type="transmembrane region" description="Helical" evidence="9">
    <location>
        <begin position="41"/>
        <end position="61"/>
    </location>
</feature>